<dbReference type="SUPFAM" id="SSF82607">
    <property type="entry name" value="YbaB-like"/>
    <property type="match status" value="1"/>
</dbReference>
<reference evidence="2 3" key="1">
    <citation type="submission" date="2019-03" db="EMBL/GenBank/DDBJ databases">
        <title>Draft genome sequences of novel Actinobacteria.</title>
        <authorList>
            <person name="Sahin N."/>
            <person name="Ay H."/>
            <person name="Saygin H."/>
        </authorList>
    </citation>
    <scope>NUCLEOTIDE SEQUENCE [LARGE SCALE GENOMIC DNA]</scope>
    <source>
        <strain evidence="2 3">KC310</strain>
    </source>
</reference>
<feature type="region of interest" description="Disordered" evidence="1">
    <location>
        <begin position="1"/>
        <end position="27"/>
    </location>
</feature>
<dbReference type="AlphaFoldDB" id="A0A4R4V6L9"/>
<keyword evidence="3" id="KW-1185">Reference proteome</keyword>
<accession>A0A4R4V6L9</accession>
<gene>
    <name evidence="2" type="ORF">E1292_27475</name>
</gene>
<evidence type="ECO:0008006" key="4">
    <source>
        <dbReference type="Google" id="ProtNLM"/>
    </source>
</evidence>
<evidence type="ECO:0000256" key="1">
    <source>
        <dbReference type="SAM" id="MobiDB-lite"/>
    </source>
</evidence>
<evidence type="ECO:0000313" key="3">
    <source>
        <dbReference type="Proteomes" id="UP000295258"/>
    </source>
</evidence>
<dbReference type="GO" id="GO:0003677">
    <property type="term" value="F:DNA binding"/>
    <property type="evidence" value="ECO:0007669"/>
    <property type="project" value="InterPro"/>
</dbReference>
<dbReference type="EMBL" id="SMKO01000086">
    <property type="protein sequence ID" value="TDD00858.1"/>
    <property type="molecule type" value="Genomic_DNA"/>
</dbReference>
<comment type="caution">
    <text evidence="2">The sequence shown here is derived from an EMBL/GenBank/DDBJ whole genome shotgun (WGS) entry which is preliminary data.</text>
</comment>
<evidence type="ECO:0000313" key="2">
    <source>
        <dbReference type="EMBL" id="TDD00858.1"/>
    </source>
</evidence>
<feature type="region of interest" description="Disordered" evidence="1">
    <location>
        <begin position="120"/>
        <end position="140"/>
    </location>
</feature>
<dbReference type="Proteomes" id="UP000295258">
    <property type="component" value="Unassembled WGS sequence"/>
</dbReference>
<name>A0A4R4V6L9_9ACTN</name>
<dbReference type="Gene3D" id="3.30.1310.10">
    <property type="entry name" value="Nucleoid-associated protein YbaB-like domain"/>
    <property type="match status" value="1"/>
</dbReference>
<organism evidence="2 3">
    <name type="scientific">Nonomuraea deserti</name>
    <dbReference type="NCBI Taxonomy" id="1848322"/>
    <lineage>
        <taxon>Bacteria</taxon>
        <taxon>Bacillati</taxon>
        <taxon>Actinomycetota</taxon>
        <taxon>Actinomycetes</taxon>
        <taxon>Streptosporangiales</taxon>
        <taxon>Streptosporangiaceae</taxon>
        <taxon>Nonomuraea</taxon>
    </lineage>
</organism>
<dbReference type="InterPro" id="IPR036894">
    <property type="entry name" value="YbaB-like_sf"/>
</dbReference>
<protein>
    <recommendedName>
        <fullName evidence="4">YbaB/EbfC family DNA-binding protein</fullName>
    </recommendedName>
</protein>
<dbReference type="InterPro" id="IPR004401">
    <property type="entry name" value="YbaB/EbfC"/>
</dbReference>
<proteinExistence type="predicted"/>
<sequence>MTAATCQGRVVSQETGMTPPADPLDAAGDQELGRLLQGYREDVAALERLNDQMTAVRGRGEAAQGRVVAEATQTGGLTGLTIDPRAMRLGSAALAEAILEAAGEAAREAEQAAADLVTPFIAGTPLDDSVPDDPRGGRGR</sequence>
<dbReference type="Pfam" id="PF02575">
    <property type="entry name" value="YbaB_DNA_bd"/>
    <property type="match status" value="1"/>
</dbReference>